<dbReference type="EMBL" id="KI894032">
    <property type="protein sequence ID" value="OBR84247.1"/>
    <property type="molecule type" value="Genomic_DNA"/>
</dbReference>
<gene>
    <name evidence="1" type="ORF">I303_05104</name>
    <name evidence="2" type="ORF">I303_105455</name>
</gene>
<evidence type="ECO:0000313" key="3">
    <source>
        <dbReference type="Proteomes" id="UP000078595"/>
    </source>
</evidence>
<dbReference type="AlphaFoldDB" id="A0A1A6A2F7"/>
<reference evidence="2" key="2">
    <citation type="submission" date="2013-07" db="EMBL/GenBank/DDBJ databases">
        <authorList>
            <consortium name="The Broad Institute Genome Sequencing Platform"/>
            <person name="Cuomo C."/>
            <person name="Litvintseva A."/>
            <person name="Chen Y."/>
            <person name="Heitman J."/>
            <person name="Sun S."/>
            <person name="Springer D."/>
            <person name="Dromer F."/>
            <person name="Young S.K."/>
            <person name="Zeng Q."/>
            <person name="Gargeya S."/>
            <person name="Fitzgerald M."/>
            <person name="Abouelleil A."/>
            <person name="Alvarado L."/>
            <person name="Berlin A.M."/>
            <person name="Chapman S.B."/>
            <person name="Dewar J."/>
            <person name="Goldberg J."/>
            <person name="Griggs A."/>
            <person name="Gujja S."/>
            <person name="Hansen M."/>
            <person name="Howarth C."/>
            <person name="Imamovic A."/>
            <person name="Larimer J."/>
            <person name="McCowan C."/>
            <person name="Murphy C."/>
            <person name="Pearson M."/>
            <person name="Priest M."/>
            <person name="Roberts A."/>
            <person name="Saif S."/>
            <person name="Shea T."/>
            <person name="Sykes S."/>
            <person name="Wortman J."/>
            <person name="Nusbaum C."/>
            <person name="Birren B."/>
        </authorList>
    </citation>
    <scope>NUCLEOTIDE SEQUENCE</scope>
    <source>
        <strain evidence="2">CBS 10117</strain>
    </source>
</reference>
<reference evidence="2" key="3">
    <citation type="submission" date="2024-02" db="EMBL/GenBank/DDBJ databases">
        <title>Comparative genomics of Cryptococcus and Kwoniella reveals pathogenesis evolution and contrasting modes of karyotype evolution via chromosome fusion or intercentromeric recombination.</title>
        <authorList>
            <person name="Coelho M.A."/>
            <person name="David-Palma M."/>
            <person name="Shea T."/>
            <person name="Bowers K."/>
            <person name="McGinley-Smith S."/>
            <person name="Mohammad A.W."/>
            <person name="Gnirke A."/>
            <person name="Yurkov A.M."/>
            <person name="Nowrousian M."/>
            <person name="Sun S."/>
            <person name="Cuomo C.A."/>
            <person name="Heitman J."/>
        </authorList>
    </citation>
    <scope>NUCLEOTIDE SEQUENCE</scope>
    <source>
        <strain evidence="2">CBS 10117</strain>
    </source>
</reference>
<protein>
    <submittedName>
        <fullName evidence="1">Uncharacterized protein</fullName>
    </submittedName>
</protein>
<dbReference type="EMBL" id="CP144535">
    <property type="protein sequence ID" value="WWC62857.1"/>
    <property type="molecule type" value="Genomic_DNA"/>
</dbReference>
<dbReference type="RefSeq" id="XP_018262089.1">
    <property type="nucleotide sequence ID" value="XM_018408398.1"/>
</dbReference>
<sequence length="262" mass="30161">MSSRWNGFLQAIGLDQSQAITTDEHRIPSYHGTWQPKQPPDGDIILLSRKPQDTLPAFDNPAWQEYILQSIPESADVYDRIELIASISSKPFDVEFHQTAEPGSNRYWTRKIGTGKCSVSAENTITTWVYELVREAETSTPRIRDYDGYSAIHEKLQNMQDLREEQEGVFMIDNFNSRTEGSLFPSKENQHWFGQTAHQLPAEAHERKHQSFAYSVDGQGYDERFYQVTVPLGEDGDRQVFQITGDQKTKMTLNFSDCQWLD</sequence>
<dbReference type="Proteomes" id="UP000078595">
    <property type="component" value="Chromosome 6"/>
</dbReference>
<evidence type="ECO:0000313" key="2">
    <source>
        <dbReference type="EMBL" id="WWC62857.1"/>
    </source>
</evidence>
<dbReference type="KEGG" id="kdj:28968803"/>
<accession>A0A1A6A2F7</accession>
<proteinExistence type="predicted"/>
<name>A0A1A6A2F7_9TREE</name>
<reference evidence="1" key="1">
    <citation type="submission" date="2013-07" db="EMBL/GenBank/DDBJ databases">
        <title>The Genome Sequence of Cryptococcus dejecticola CBS10117.</title>
        <authorList>
            <consortium name="The Broad Institute Genome Sequencing Platform"/>
            <person name="Cuomo C."/>
            <person name="Litvintseva A."/>
            <person name="Chen Y."/>
            <person name="Heitman J."/>
            <person name="Sun S."/>
            <person name="Springer D."/>
            <person name="Dromer F."/>
            <person name="Young S.K."/>
            <person name="Zeng Q."/>
            <person name="Gargeya S."/>
            <person name="Fitzgerald M."/>
            <person name="Abouelleil A."/>
            <person name="Alvarado L."/>
            <person name="Berlin A.M."/>
            <person name="Chapman S.B."/>
            <person name="Dewar J."/>
            <person name="Goldberg J."/>
            <person name="Griggs A."/>
            <person name="Gujja S."/>
            <person name="Hansen M."/>
            <person name="Howarth C."/>
            <person name="Imamovic A."/>
            <person name="Larimer J."/>
            <person name="McCowan C."/>
            <person name="Murphy C."/>
            <person name="Pearson M."/>
            <person name="Priest M."/>
            <person name="Roberts A."/>
            <person name="Saif S."/>
            <person name="Shea T."/>
            <person name="Sykes S."/>
            <person name="Wortman J."/>
            <person name="Nusbaum C."/>
            <person name="Birren B."/>
        </authorList>
    </citation>
    <scope>NUCLEOTIDE SEQUENCE [LARGE SCALE GENOMIC DNA]</scope>
    <source>
        <strain evidence="1">CBS 10117</strain>
    </source>
</reference>
<dbReference type="VEuPathDB" id="FungiDB:I303_05104"/>
<evidence type="ECO:0000313" key="1">
    <source>
        <dbReference type="EMBL" id="OBR84247.1"/>
    </source>
</evidence>
<keyword evidence="3" id="KW-1185">Reference proteome</keyword>
<dbReference type="GeneID" id="28968803"/>
<organism evidence="1">
    <name type="scientific">Kwoniella dejecticola CBS 10117</name>
    <dbReference type="NCBI Taxonomy" id="1296121"/>
    <lineage>
        <taxon>Eukaryota</taxon>
        <taxon>Fungi</taxon>
        <taxon>Dikarya</taxon>
        <taxon>Basidiomycota</taxon>
        <taxon>Agaricomycotina</taxon>
        <taxon>Tremellomycetes</taxon>
        <taxon>Tremellales</taxon>
        <taxon>Cryptococcaceae</taxon>
        <taxon>Kwoniella</taxon>
    </lineage>
</organism>